<dbReference type="Proteomes" id="UP001597085">
    <property type="component" value="Unassembled WGS sequence"/>
</dbReference>
<comment type="caution">
    <text evidence="2">The sequence shown here is derived from an EMBL/GenBank/DDBJ whole genome shotgun (WGS) entry which is preliminary data.</text>
</comment>
<keyword evidence="3" id="KW-1185">Reference proteome</keyword>
<reference evidence="2 3" key="1">
    <citation type="journal article" date="2019" name="Int. J. Syst. Evol. Microbiol.">
        <title>The Global Catalogue of Microorganisms (GCM) 10K type strain sequencing project: providing services to taxonomists for standard genome sequencing and annotation.</title>
        <authorList>
            <consortium name="The Broad Institute Genomics Platform"/>
            <consortium name="The Broad Institute Genome Sequencing Center for Infectious Disease"/>
            <person name="Wu L."/>
            <person name="Ma J."/>
        </authorList>
    </citation>
    <scope>NUCLEOTIDE SEQUENCE [LARGE SCALE GENOMIC DNA]</scope>
    <source>
        <strain evidence="2 3">CGMCC 1.12121</strain>
    </source>
</reference>
<evidence type="ECO:0000313" key="2">
    <source>
        <dbReference type="EMBL" id="MFD1601043.1"/>
    </source>
</evidence>
<feature type="domain" description="DUF488" evidence="1">
    <location>
        <begin position="24"/>
        <end position="134"/>
    </location>
</feature>
<dbReference type="InterPro" id="IPR054495">
    <property type="entry name" value="DUF488-N3a"/>
</dbReference>
<evidence type="ECO:0000313" key="3">
    <source>
        <dbReference type="Proteomes" id="UP001597085"/>
    </source>
</evidence>
<sequence length="206" mass="23206">MIRTTYFSALANGDVEPAPDSKVLAVVRRDPPEWTEDLIDRHVPALAPPERLLDPYKTVEEAADEADEENPRRIAWNSVGFEDRFHEYLDKGTTQQVLEAVEQEASQRAVWLVCWEASEQWCHRRLLRERLQEEAQRTFSTDVSLPPKESDYPGHRVDEIACEPGEHELIAGPTPHTLVCSNCGLGLGTLVDQLGHDPRGSGGDRE</sequence>
<evidence type="ECO:0000259" key="1">
    <source>
        <dbReference type="Pfam" id="PF22751"/>
    </source>
</evidence>
<protein>
    <submittedName>
        <fullName evidence="2">DUF488 family protein</fullName>
    </submittedName>
</protein>
<gene>
    <name evidence="2" type="ORF">ACFSBX_19085</name>
</gene>
<proteinExistence type="predicted"/>
<organism evidence="2 3">
    <name type="scientific">Halobellus rarus</name>
    <dbReference type="NCBI Taxonomy" id="1126237"/>
    <lineage>
        <taxon>Archaea</taxon>
        <taxon>Methanobacteriati</taxon>
        <taxon>Methanobacteriota</taxon>
        <taxon>Stenosarchaea group</taxon>
        <taxon>Halobacteria</taxon>
        <taxon>Halobacteriales</taxon>
        <taxon>Haloferacaceae</taxon>
        <taxon>Halobellus</taxon>
    </lineage>
</organism>
<dbReference type="Pfam" id="PF22751">
    <property type="entry name" value="DUF488-N3a"/>
    <property type="match status" value="1"/>
</dbReference>
<dbReference type="AlphaFoldDB" id="A0ABD6CSG7"/>
<accession>A0ABD6CSG7</accession>
<name>A0ABD6CSG7_9EURY</name>
<dbReference type="EMBL" id="JBHUDK010000031">
    <property type="protein sequence ID" value="MFD1601043.1"/>
    <property type="molecule type" value="Genomic_DNA"/>
</dbReference>
<dbReference type="RefSeq" id="WP_256422287.1">
    <property type="nucleotide sequence ID" value="NZ_JANHDI010000012.1"/>
</dbReference>